<dbReference type="InterPro" id="IPR035948">
    <property type="entry name" value="YwqG-like_sf"/>
</dbReference>
<dbReference type="Pfam" id="PF09234">
    <property type="entry name" value="DUF1963"/>
    <property type="match status" value="1"/>
</dbReference>
<accession>A0A259TWB7</accession>
<evidence type="ECO:0008006" key="3">
    <source>
        <dbReference type="Google" id="ProtNLM"/>
    </source>
</evidence>
<dbReference type="PANTHER" id="PTHR36436:SF6">
    <property type="entry name" value="SLL5081 PROTEIN"/>
    <property type="match status" value="1"/>
</dbReference>
<reference evidence="1 2" key="1">
    <citation type="submission" date="2016-11" db="EMBL/GenBank/DDBJ databases">
        <title>Study of marine rhodopsin-containing bacteria.</title>
        <authorList>
            <person name="Yoshizawa S."/>
            <person name="Kumagai Y."/>
            <person name="Kogure K."/>
        </authorList>
    </citation>
    <scope>NUCLEOTIDE SEQUENCE [LARGE SCALE GENOMIC DNA]</scope>
    <source>
        <strain evidence="1 2">SG-29</strain>
    </source>
</reference>
<dbReference type="EMBL" id="MQWB01000001">
    <property type="protein sequence ID" value="OZC02011.1"/>
    <property type="molecule type" value="Genomic_DNA"/>
</dbReference>
<sequence length="264" mass="28876">MASGVPRQRLGQRCHRARVRSGTPARIVMIPDVLRPFLRTAWAPLTSAEMGPADASSFSGLAWIPEGETWPECPNCGRPLQLLAQLNTADLPEPTRAQAGTGLIQAFYCTNADPKCDVDLEGWAPFSDAHVVRRVVPSGVPALSSPPEAIPDRFPPRRITGWTAFEEPPLYEEAAVRSVELDDATWDALADDGWPRAGDKLGGWPHWVQSPERPACRRCGREMEVLLQLDSHDHLPIYFGDMGAGHLSVCPEHADVLAFGWACG</sequence>
<dbReference type="AlphaFoldDB" id="A0A259TWB7"/>
<organism evidence="1 2">
    <name type="scientific">Rubricoccus marinus</name>
    <dbReference type="NCBI Taxonomy" id="716817"/>
    <lineage>
        <taxon>Bacteria</taxon>
        <taxon>Pseudomonadati</taxon>
        <taxon>Rhodothermota</taxon>
        <taxon>Rhodothermia</taxon>
        <taxon>Rhodothermales</taxon>
        <taxon>Rubricoccaceae</taxon>
        <taxon>Rubricoccus</taxon>
    </lineage>
</organism>
<dbReference type="PANTHER" id="PTHR36436">
    <property type="entry name" value="SLL5081 PROTEIN"/>
    <property type="match status" value="1"/>
</dbReference>
<evidence type="ECO:0000313" key="2">
    <source>
        <dbReference type="Proteomes" id="UP000216446"/>
    </source>
</evidence>
<name>A0A259TWB7_9BACT</name>
<proteinExistence type="predicted"/>
<dbReference type="InParanoid" id="A0A259TWB7"/>
<dbReference type="Proteomes" id="UP000216446">
    <property type="component" value="Unassembled WGS sequence"/>
</dbReference>
<protein>
    <recommendedName>
        <fullName evidence="3">DUF1963 domain-containing protein</fullName>
    </recommendedName>
</protein>
<evidence type="ECO:0000313" key="1">
    <source>
        <dbReference type="EMBL" id="OZC02011.1"/>
    </source>
</evidence>
<keyword evidence="2" id="KW-1185">Reference proteome</keyword>
<gene>
    <name evidence="1" type="ORF">BSZ36_02860</name>
</gene>
<comment type="caution">
    <text evidence="1">The sequence shown here is derived from an EMBL/GenBank/DDBJ whole genome shotgun (WGS) entry which is preliminary data.</text>
</comment>
<dbReference type="InterPro" id="IPR015315">
    <property type="entry name" value="DUF1963"/>
</dbReference>
<dbReference type="Gene3D" id="2.30.320.10">
    <property type="entry name" value="YwqG-like"/>
    <property type="match status" value="1"/>
</dbReference>
<dbReference type="SUPFAM" id="SSF103032">
    <property type="entry name" value="Hypothetical protein YwqG"/>
    <property type="match status" value="1"/>
</dbReference>